<accession>A0A846MQ03</accession>
<dbReference type="Proteomes" id="UP000537126">
    <property type="component" value="Unassembled WGS sequence"/>
</dbReference>
<evidence type="ECO:0000313" key="1">
    <source>
        <dbReference type="EMBL" id="NIK73377.1"/>
    </source>
</evidence>
<keyword evidence="2" id="KW-1185">Reference proteome</keyword>
<evidence type="ECO:0008006" key="3">
    <source>
        <dbReference type="Google" id="ProtNLM"/>
    </source>
</evidence>
<dbReference type="RefSeq" id="WP_166918621.1">
    <property type="nucleotide sequence ID" value="NZ_JAASRN010000001.1"/>
</dbReference>
<proteinExistence type="predicted"/>
<organism evidence="1 2">
    <name type="scientific">Thermonema lapsum</name>
    <dbReference type="NCBI Taxonomy" id="28195"/>
    <lineage>
        <taxon>Bacteria</taxon>
        <taxon>Pseudomonadati</taxon>
        <taxon>Bacteroidota</taxon>
        <taxon>Cytophagia</taxon>
        <taxon>Cytophagales</taxon>
        <taxon>Thermonemataceae</taxon>
        <taxon>Thermonema</taxon>
    </lineage>
</organism>
<dbReference type="Pfam" id="PF07610">
    <property type="entry name" value="DUF1573"/>
    <property type="match status" value="1"/>
</dbReference>
<reference evidence="1 2" key="1">
    <citation type="submission" date="2020-03" db="EMBL/GenBank/DDBJ databases">
        <title>Genomic Encyclopedia of Type Strains, Phase IV (KMG-IV): sequencing the most valuable type-strain genomes for metagenomic binning, comparative biology and taxonomic classification.</title>
        <authorList>
            <person name="Goeker M."/>
        </authorList>
    </citation>
    <scope>NUCLEOTIDE SEQUENCE [LARGE SCALE GENOMIC DNA]</scope>
    <source>
        <strain evidence="1 2">DSM 5718</strain>
    </source>
</reference>
<name>A0A846MQ03_9BACT</name>
<dbReference type="InterPro" id="IPR011467">
    <property type="entry name" value="DUF1573"/>
</dbReference>
<dbReference type="PANTHER" id="PTHR37833:SF1">
    <property type="entry name" value="SIGNAL PEPTIDE PROTEIN"/>
    <property type="match status" value="1"/>
</dbReference>
<gene>
    <name evidence="1" type="ORF">FHS56_000863</name>
</gene>
<dbReference type="AlphaFoldDB" id="A0A846MQ03"/>
<dbReference type="EMBL" id="JAASRN010000001">
    <property type="protein sequence ID" value="NIK73377.1"/>
    <property type="molecule type" value="Genomic_DNA"/>
</dbReference>
<protein>
    <recommendedName>
        <fullName evidence="3">DUF1573 domain-containing protein</fullName>
    </recommendedName>
</protein>
<dbReference type="InterPro" id="IPR013783">
    <property type="entry name" value="Ig-like_fold"/>
</dbReference>
<sequence length="127" mass="13857">MRILLLAIGGLWGLLFHAKAQGRLVFSDSTYQLPHPLKKGQTAEVLLQCTNTGDAPVVIWQVQSSCYCVVSKKPTQAIAPGDSAYIQVSIQSEGLPTGPFRRHLLVISDAFPPEQLLCIEGVVEEKQ</sequence>
<evidence type="ECO:0000313" key="2">
    <source>
        <dbReference type="Proteomes" id="UP000537126"/>
    </source>
</evidence>
<dbReference type="Gene3D" id="2.60.40.10">
    <property type="entry name" value="Immunoglobulins"/>
    <property type="match status" value="1"/>
</dbReference>
<dbReference type="PANTHER" id="PTHR37833">
    <property type="entry name" value="LIPOPROTEIN-RELATED"/>
    <property type="match status" value="1"/>
</dbReference>
<comment type="caution">
    <text evidence="1">The sequence shown here is derived from an EMBL/GenBank/DDBJ whole genome shotgun (WGS) entry which is preliminary data.</text>
</comment>